<dbReference type="Proteomes" id="UP000576225">
    <property type="component" value="Unassembled WGS sequence"/>
</dbReference>
<protein>
    <recommendedName>
        <fullName evidence="3">Glycosyl hydrolase family 39</fullName>
    </recommendedName>
</protein>
<sequence>MKLRADAPGGAFTGREALTFRLVNGAPYPETYAVQNHKREIVAEGKWPAGSPALTVKPLPHGHYILKTASGECSFAVLPDPAERTLPAEAPFALDTHITMTTGSSRDAGYGAVDGFRLVAELCRRAGAGFLRDRISWKASNPGRGQFRLETNNAHRSAPVVSAHDIRILSVYHDAPAWTKNKPKQKLPLDLFAIYEFNRRLAGHFRGKIDFWEFWNEQDIGFADAAAWDYAAAMKAAYLGFKAGNPEVTVLTGPFCAEPMTFCRSALKSDLPLYFDVLSYHTYLEMDQYPKLIGQIREVMKETGVPVSKPIWFSEVGTRVEGVAEISGPEPGLREHSFRQELAIAREVPKLLASLQQLGVARIFWFNLMPVFEWGGGKSWGMLRRDYTVKASYTAFATLTAQLGAAKPEGELKIPGIRALLYRRQDSSQSLLAWAEKGTKEFRIPGKTSRTGAVNLFGTPIKLPDDRRLMLDGEPVYLYGLAGLSPAVPAVPAGIPGVPPTDRDKTVVLRAILPEEVTPGSARDSLDLPEKPLRVAVEVCNFDTVAKTGVITVGGDAAADAPAAVTVPPNGKNTVELVVTPKPAGLRGELVFGGEFNGKQVSRLVIPLFLCSRAGDFFSREVPMEKMTVPGYWVPRSSGKMTVAAEPQEKAVRFSVDFPAGVDRWVFPRYRLQLPQESLAGAAGIVFEVRQLTPGSIRYQRINAGGDGYGVKMPFEPPETEWCERRAFFPPGTETEKIRWLEFGCNPNKNELTWQLRNIRVFHLK</sequence>
<name>A0A848ATJ2_9BACT</name>
<dbReference type="EMBL" id="JABAEW010000013">
    <property type="protein sequence ID" value="NMD86705.1"/>
    <property type="molecule type" value="Genomic_DNA"/>
</dbReference>
<evidence type="ECO:0008006" key="3">
    <source>
        <dbReference type="Google" id="ProtNLM"/>
    </source>
</evidence>
<evidence type="ECO:0000313" key="1">
    <source>
        <dbReference type="EMBL" id="NMD86705.1"/>
    </source>
</evidence>
<organism evidence="1 2">
    <name type="scientific">Victivallis vadensis</name>
    <dbReference type="NCBI Taxonomy" id="172901"/>
    <lineage>
        <taxon>Bacteria</taxon>
        <taxon>Pseudomonadati</taxon>
        <taxon>Lentisphaerota</taxon>
        <taxon>Lentisphaeria</taxon>
        <taxon>Victivallales</taxon>
        <taxon>Victivallaceae</taxon>
        <taxon>Victivallis</taxon>
    </lineage>
</organism>
<dbReference type="PANTHER" id="PTHR12631">
    <property type="entry name" value="ALPHA-L-IDURONIDASE"/>
    <property type="match status" value="1"/>
</dbReference>
<accession>A0A848ATJ2</accession>
<evidence type="ECO:0000313" key="2">
    <source>
        <dbReference type="Proteomes" id="UP000576225"/>
    </source>
</evidence>
<dbReference type="GO" id="GO:0004553">
    <property type="term" value="F:hydrolase activity, hydrolyzing O-glycosyl compounds"/>
    <property type="evidence" value="ECO:0007669"/>
    <property type="project" value="TreeGrafter"/>
</dbReference>
<comment type="caution">
    <text evidence="1">The sequence shown here is derived from an EMBL/GenBank/DDBJ whole genome shotgun (WGS) entry which is preliminary data.</text>
</comment>
<gene>
    <name evidence="1" type="ORF">HF882_08930</name>
</gene>
<dbReference type="InterPro" id="IPR051923">
    <property type="entry name" value="Glycosyl_Hydrolase_39"/>
</dbReference>
<dbReference type="InterPro" id="IPR017853">
    <property type="entry name" value="GH"/>
</dbReference>
<dbReference type="RefSeq" id="WP_168962335.1">
    <property type="nucleotide sequence ID" value="NZ_JABAEW010000013.1"/>
</dbReference>
<proteinExistence type="predicted"/>
<dbReference type="PANTHER" id="PTHR12631:SF10">
    <property type="entry name" value="BETA-XYLOSIDASE-LIKE PROTEIN-RELATED"/>
    <property type="match status" value="1"/>
</dbReference>
<dbReference type="AlphaFoldDB" id="A0A848ATJ2"/>
<dbReference type="SUPFAM" id="SSF51445">
    <property type="entry name" value="(Trans)glycosidases"/>
    <property type="match status" value="1"/>
</dbReference>
<dbReference type="Gene3D" id="3.20.20.80">
    <property type="entry name" value="Glycosidases"/>
    <property type="match status" value="1"/>
</dbReference>
<reference evidence="1 2" key="1">
    <citation type="submission" date="2020-04" db="EMBL/GenBank/DDBJ databases">
        <authorList>
            <person name="Hitch T.C.A."/>
            <person name="Wylensek D."/>
            <person name="Clavel T."/>
        </authorList>
    </citation>
    <scope>NUCLEOTIDE SEQUENCE [LARGE SCALE GENOMIC DNA]</scope>
    <source>
        <strain evidence="1 2">COR2-253-APC-1A</strain>
    </source>
</reference>